<keyword evidence="7" id="KW-0063">Aspartyl esterase</keyword>
<dbReference type="GO" id="GO:0045490">
    <property type="term" value="P:pectin catabolic process"/>
    <property type="evidence" value="ECO:0007669"/>
    <property type="project" value="UniProtKB-UniPathway"/>
</dbReference>
<accession>A0A445CND8</accession>
<dbReference type="NCBIfam" id="TIGR01614">
    <property type="entry name" value="PME_inhib"/>
    <property type="match status" value="2"/>
</dbReference>
<keyword evidence="6" id="KW-0378">Hydrolase</keyword>
<dbReference type="PROSITE" id="PS00503">
    <property type="entry name" value="PECTINESTERASE_2"/>
    <property type="match status" value="3"/>
</dbReference>
<dbReference type="SUPFAM" id="SSF101148">
    <property type="entry name" value="Plant invertase/pectin methylesterase inhibitor"/>
    <property type="match status" value="3"/>
</dbReference>
<evidence type="ECO:0000313" key="12">
    <source>
        <dbReference type="Proteomes" id="UP000289738"/>
    </source>
</evidence>
<protein>
    <recommendedName>
        <fullName evidence="10">Pectinesterase inhibitor domain-containing protein</fullName>
    </recommendedName>
</protein>
<keyword evidence="9" id="KW-0732">Signal</keyword>
<gene>
    <name evidence="11" type="ORF">Ahy_A06g027354</name>
</gene>
<dbReference type="SUPFAM" id="SSF51126">
    <property type="entry name" value="Pectin lyase-like"/>
    <property type="match status" value="3"/>
</dbReference>
<evidence type="ECO:0000256" key="6">
    <source>
        <dbReference type="ARBA" id="ARBA00022801"/>
    </source>
</evidence>
<comment type="similarity">
    <text evidence="4">In the C-terminal section; belongs to the pectinesterase family.</text>
</comment>
<feature type="active site" evidence="8">
    <location>
        <position position="383"/>
    </location>
</feature>
<comment type="similarity">
    <text evidence="3">In the N-terminal section; belongs to the PMEI family.</text>
</comment>
<dbReference type="InterPro" id="IPR033131">
    <property type="entry name" value="Pectinesterase_Asp_AS"/>
</dbReference>
<evidence type="ECO:0000256" key="1">
    <source>
        <dbReference type="ARBA" id="ARBA00004191"/>
    </source>
</evidence>
<keyword evidence="12" id="KW-1185">Reference proteome</keyword>
<dbReference type="UniPathway" id="UPA00545">
    <property type="reaction ID" value="UER00823"/>
</dbReference>
<feature type="chain" id="PRO_5019056781" description="Pectinesterase inhibitor domain-containing protein" evidence="9">
    <location>
        <begin position="20"/>
        <end position="1595"/>
    </location>
</feature>
<organism evidence="11 12">
    <name type="scientific">Arachis hypogaea</name>
    <name type="common">Peanut</name>
    <dbReference type="NCBI Taxonomy" id="3818"/>
    <lineage>
        <taxon>Eukaryota</taxon>
        <taxon>Viridiplantae</taxon>
        <taxon>Streptophyta</taxon>
        <taxon>Embryophyta</taxon>
        <taxon>Tracheophyta</taxon>
        <taxon>Spermatophyta</taxon>
        <taxon>Magnoliopsida</taxon>
        <taxon>eudicotyledons</taxon>
        <taxon>Gunneridae</taxon>
        <taxon>Pentapetalae</taxon>
        <taxon>rosids</taxon>
        <taxon>fabids</taxon>
        <taxon>Fabales</taxon>
        <taxon>Fabaceae</taxon>
        <taxon>Papilionoideae</taxon>
        <taxon>50 kb inversion clade</taxon>
        <taxon>dalbergioids sensu lato</taxon>
        <taxon>Dalbergieae</taxon>
        <taxon>Pterocarpus clade</taxon>
        <taxon>Arachis</taxon>
    </lineage>
</organism>
<feature type="domain" description="Pectinesterase inhibitor" evidence="10">
    <location>
        <begin position="531"/>
        <end position="685"/>
    </location>
</feature>
<evidence type="ECO:0000259" key="10">
    <source>
        <dbReference type="SMART" id="SM00856"/>
    </source>
</evidence>
<dbReference type="FunFam" id="2.160.20.10:FF:000001">
    <property type="entry name" value="Pectinesterase"/>
    <property type="match status" value="3"/>
</dbReference>
<comment type="pathway">
    <text evidence="2">Glycan metabolism; pectin degradation; 2-dehydro-3-deoxy-D-gluconate from pectin: step 1/5.</text>
</comment>
<dbReference type="InterPro" id="IPR011050">
    <property type="entry name" value="Pectin_lyase_fold/virulence"/>
</dbReference>
<comment type="subcellular location">
    <subcellularLocation>
        <location evidence="1">Secreted</location>
        <location evidence="1">Cell wall</location>
    </subcellularLocation>
</comment>
<feature type="domain" description="Pectinesterase inhibitor" evidence="10">
    <location>
        <begin position="1052"/>
        <end position="1207"/>
    </location>
</feature>
<dbReference type="InterPro" id="IPR006501">
    <property type="entry name" value="Pectinesterase_inhib_dom"/>
</dbReference>
<dbReference type="Proteomes" id="UP000289738">
    <property type="component" value="Chromosome A06"/>
</dbReference>
<dbReference type="GO" id="GO:0042545">
    <property type="term" value="P:cell wall modification"/>
    <property type="evidence" value="ECO:0007669"/>
    <property type="project" value="InterPro"/>
</dbReference>
<keyword evidence="5" id="KW-0134">Cell wall</keyword>
<evidence type="ECO:0000256" key="9">
    <source>
        <dbReference type="SAM" id="SignalP"/>
    </source>
</evidence>
<feature type="active site" evidence="8">
    <location>
        <position position="889"/>
    </location>
</feature>
<evidence type="ECO:0000256" key="8">
    <source>
        <dbReference type="PROSITE-ProRule" id="PRU10040"/>
    </source>
</evidence>
<dbReference type="PANTHER" id="PTHR31707">
    <property type="entry name" value="PECTINESTERASE"/>
    <property type="match status" value="1"/>
</dbReference>
<sequence length="1595" mass="176689">MALLNLFFIFMLLPSSFEASLSSGIETQDLNSMIAQACMNIENQNSCLANIQNELVKIGPPSPTSVLSAALGATINEARGAIDKITKFTTFSVSNREQLAIEDCKELLDYSVSELAWSMGEMRRIRGGDTSAQYEGNLEAWLSAALSNQDTCIEGFEGTDRRLESYISGSLTQVTQLISNVLSLYTQLHKLPFSPPRKTNTLNVTTVVDEFPDWMSDGDEQLLKAKSPPHGRADAVVALDGSGHFRSIMEAVNAAPSHSNTRYVIYVKQGLYRENVDMKKKMTNIMLVGDGIGRTILTSNRNFMQGWTTFRTATLAVSGKGFIARDMTFRNTAGPVNHQAVALRVDSDQSAFYRCSIEGFQDTLYAHSLRQFYRECEIYGTIDFIFGNGAAVLQNCKIYTRVPLPLQKVTITAQGRKSPHQSTGFTIQDSFILATQPTYLGRPWKEYSRTVYINTYMSAHVQPQGWLEWFGNFALNTLWYGEYRNYGPGSALGGRVKWPGYHVIKNPAAASYFTVQRFINGNSWLPRTASSTSSSIDTICNLTPYPTFCKSNSPSNVQGGDIHEYGRFYTNKSLSSSRDVLSLLSSYLQSPSKFSQSTILALEDCHLLVDLNIDFWTKTLQTVDTTNRTLNSSEAENLLTMISATLTNLDTCLESLKEATSSTPDDNLVSHVSNGTMFSSISLALFKRGWASSITTQQSRKLFSDAYAWEQRVHEIIRKRGRKLLQSAPDGVVVNQTVVVNPDGSGNFTTINDAVAAAPNNTGGVNGFFVIYVVAGVYEEYVSIPKYKQYLMMIGDGINQTIITGNHSAGTGYTTFNSYSFAVVAQGFVAMNITFRNTAGASNHQAVALRSGADLSAFYNCSFEGYQDTLYTHSMRQFYRDCDIYGTVDFIFGNAAVVLQNCNILPRLPMSGQYNTITAQGRTDINQNTGTSVHNCTITAATDLGTTKTYLGRPWKEYSRTVYMQSFMDSLIDPAGWAEWSGTLYLDTLYYAEYDNWGPGSNTSNRVTWAGYHVINATDAQNFTVSNFISASDLSISLLLFTATIIFSNLASLASSSSSICDLTPYPPFCKSNSPSKGRSDIHSYGRFFARKSLLSSTKFRSLVSKYLKPRSKNKLSRSMLLALQDCYLLSDFNVDFWTNTLNAINSTNTLSSSEDENYLHSMISATLTNHDTCLDSLQQATTTHTDELLISNISNGTKFYSISLAFFKQGWGTKKNTHNRKLTERIVKRSNIHRMWEQRLYEITKRRGRKLLQLDPEANVVVSQMVVVNPDGSGDYTTINDAVNAAPNNTLGINGFFVIYVVAGVYEEYVSIPKTKQYLMMIGDGINRTIITGNRSVTDGWTTFNSATFAVVAKGFVAVNMTFRNTAGGINHQAVALRSGADLSAFYSCSFEGYQDTLYTHSMRQFYRNCDIYGTVDFIFGNAAVVFQDCNIYPRLPMSNQFNAITAQGRTDVNQNTGISIHNCTITAAADLAASNGTTKTYLGRPWKLYSRTVYMQSFMDSLIDPAGWVAWSGDFALDTLYYAEYDNWGAGSNTSSRVTWAGYDVLLDSIGAINFTVSNFIFGDVWLPATGVPYLAITKNALSEQGLASSDRR</sequence>
<dbReference type="InterPro" id="IPR012334">
    <property type="entry name" value="Pectin_lyas_fold"/>
</dbReference>
<proteinExistence type="inferred from homology"/>
<dbReference type="CDD" id="cd15798">
    <property type="entry name" value="PMEI-like_3"/>
    <property type="match status" value="3"/>
</dbReference>
<evidence type="ECO:0000256" key="2">
    <source>
        <dbReference type="ARBA" id="ARBA00005184"/>
    </source>
</evidence>
<evidence type="ECO:0000256" key="3">
    <source>
        <dbReference type="ARBA" id="ARBA00006027"/>
    </source>
</evidence>
<evidence type="ECO:0000256" key="7">
    <source>
        <dbReference type="ARBA" id="ARBA00023085"/>
    </source>
</evidence>
<keyword evidence="5" id="KW-0964">Secreted</keyword>
<dbReference type="Gene3D" id="1.20.140.40">
    <property type="entry name" value="Invertase/pectin methylesterase inhibitor family protein"/>
    <property type="match status" value="3"/>
</dbReference>
<evidence type="ECO:0000256" key="4">
    <source>
        <dbReference type="ARBA" id="ARBA00007786"/>
    </source>
</evidence>
<dbReference type="GO" id="GO:0004857">
    <property type="term" value="F:enzyme inhibitor activity"/>
    <property type="evidence" value="ECO:0007669"/>
    <property type="project" value="InterPro"/>
</dbReference>
<dbReference type="STRING" id="3818.A0A445CND8"/>
<dbReference type="SMART" id="SM00856">
    <property type="entry name" value="PMEI"/>
    <property type="match status" value="3"/>
</dbReference>
<evidence type="ECO:0000256" key="5">
    <source>
        <dbReference type="ARBA" id="ARBA00022512"/>
    </source>
</evidence>
<dbReference type="InterPro" id="IPR000070">
    <property type="entry name" value="Pectinesterase_cat"/>
</dbReference>
<reference evidence="11 12" key="1">
    <citation type="submission" date="2019-01" db="EMBL/GenBank/DDBJ databases">
        <title>Sequencing of cultivated peanut Arachis hypogaea provides insights into genome evolution and oil improvement.</title>
        <authorList>
            <person name="Chen X."/>
        </authorList>
    </citation>
    <scope>NUCLEOTIDE SEQUENCE [LARGE SCALE GENOMIC DNA]</scope>
    <source>
        <strain evidence="12">cv. Fuhuasheng</strain>
        <tissue evidence="11">Leaves</tissue>
    </source>
</reference>
<dbReference type="InterPro" id="IPR035513">
    <property type="entry name" value="Invertase/methylesterase_inhib"/>
</dbReference>
<feature type="signal peptide" evidence="9">
    <location>
        <begin position="1"/>
        <end position="19"/>
    </location>
</feature>
<dbReference type="FunFam" id="1.20.140.40:FF:000018">
    <property type="entry name" value="Pectinesterase"/>
    <property type="match status" value="1"/>
</dbReference>
<comment type="caution">
    <text evidence="11">The sequence shown here is derived from an EMBL/GenBank/DDBJ whole genome shotgun (WGS) entry which is preliminary data.</text>
</comment>
<feature type="active site" evidence="8">
    <location>
        <position position="1418"/>
    </location>
</feature>
<dbReference type="GO" id="GO:0030599">
    <property type="term" value="F:pectinesterase activity"/>
    <property type="evidence" value="ECO:0007669"/>
    <property type="project" value="InterPro"/>
</dbReference>
<dbReference type="Pfam" id="PF04043">
    <property type="entry name" value="PMEI"/>
    <property type="match status" value="3"/>
</dbReference>
<evidence type="ECO:0000313" key="11">
    <source>
        <dbReference type="EMBL" id="RYR52434.1"/>
    </source>
</evidence>
<dbReference type="Pfam" id="PF01095">
    <property type="entry name" value="Pectinesterase"/>
    <property type="match status" value="3"/>
</dbReference>
<name>A0A445CND8_ARAHY</name>
<feature type="domain" description="Pectinesterase inhibitor" evidence="10">
    <location>
        <begin position="29"/>
        <end position="184"/>
    </location>
</feature>
<dbReference type="EMBL" id="SDMP01000006">
    <property type="protein sequence ID" value="RYR52434.1"/>
    <property type="molecule type" value="Genomic_DNA"/>
</dbReference>
<dbReference type="Gene3D" id="2.160.20.10">
    <property type="entry name" value="Single-stranded right-handed beta-helix, Pectin lyase-like"/>
    <property type="match status" value="3"/>
</dbReference>